<keyword evidence="2" id="KW-0808">Transferase</keyword>
<dbReference type="InterPro" id="IPR029044">
    <property type="entry name" value="Nucleotide-diphossugar_trans"/>
</dbReference>
<dbReference type="EMBL" id="ADGQ01000038">
    <property type="protein sequence ID" value="EFM64874.1"/>
    <property type="molecule type" value="Genomic_DNA"/>
</dbReference>
<dbReference type="Proteomes" id="UP000003244">
    <property type="component" value="Unassembled WGS sequence"/>
</dbReference>
<evidence type="ECO:0000313" key="3">
    <source>
        <dbReference type="Proteomes" id="UP000003244"/>
    </source>
</evidence>
<dbReference type="STRING" id="596315.HMPREF0634_1441"/>
<sequence>MKSLRRTILIIPAYNPPFYFVDYVKELVENGFEYILVVDDGSRDESQKIFEAIKSLGGPGLEVLVHDKNMGKGRALKDAFKWVLDKQDILGPHLGVLCLDSDGQHLVEDVVKLDKVMTADHSWDRGLFESTIYLGRRNFDEACVPFRNRYGNKFTRYIFRLLFGVKVGDSQTGMRGLPLGALSDFKDLDGDRFEYEMNMLIEASRLAYRIKEVDIKTHYVRDNSESHFRVFVDSFKIYRLIFRKFFAKFFN</sequence>
<keyword evidence="2" id="KW-0328">Glycosyltransferase</keyword>
<dbReference type="GeneID" id="84800453"/>
<dbReference type="eggNOG" id="COG0463">
    <property type="taxonomic scope" value="Bacteria"/>
</dbReference>
<dbReference type="Gene3D" id="3.90.550.10">
    <property type="entry name" value="Spore Coat Polysaccharide Biosynthesis Protein SpsA, Chain A"/>
    <property type="match status" value="1"/>
</dbReference>
<dbReference type="EC" id="2.4.-.-" evidence="2"/>
<feature type="domain" description="Glycosyltransferase 2-like" evidence="1">
    <location>
        <begin position="9"/>
        <end position="115"/>
    </location>
</feature>
<keyword evidence="3" id="KW-1185">Reference proteome</keyword>
<dbReference type="GO" id="GO:0006487">
    <property type="term" value="P:protein N-linked glycosylation"/>
    <property type="evidence" value="ECO:0007669"/>
    <property type="project" value="TreeGrafter"/>
</dbReference>
<comment type="caution">
    <text evidence="2">The sequence shown here is derived from an EMBL/GenBank/DDBJ whole genome shotgun (WGS) entry which is preliminary data.</text>
</comment>
<gene>
    <name evidence="2" type="ORF">HMPREF0634_1441</name>
</gene>
<dbReference type="PANTHER" id="PTHR10859">
    <property type="entry name" value="GLYCOSYL TRANSFERASE"/>
    <property type="match status" value="1"/>
</dbReference>
<reference evidence="2 3" key="1">
    <citation type="submission" date="2010-08" db="EMBL/GenBank/DDBJ databases">
        <authorList>
            <person name="Harkins D.M."/>
            <person name="Madupu R."/>
            <person name="Durkin A.S."/>
            <person name="Torralba M."/>
            <person name="Methe B."/>
            <person name="Sutton G.G."/>
            <person name="Nelson K.E."/>
        </authorList>
    </citation>
    <scope>NUCLEOTIDE SEQUENCE [LARGE SCALE GENOMIC DNA]</scope>
    <source>
        <strain evidence="2 3">DSM 17678</strain>
    </source>
</reference>
<organism evidence="2 3">
    <name type="scientific">Peptostreptococcus stomatis DSM 17678</name>
    <dbReference type="NCBI Taxonomy" id="596315"/>
    <lineage>
        <taxon>Bacteria</taxon>
        <taxon>Bacillati</taxon>
        <taxon>Bacillota</taxon>
        <taxon>Clostridia</taxon>
        <taxon>Peptostreptococcales</taxon>
        <taxon>Peptostreptococcaceae</taxon>
        <taxon>Peptostreptococcus</taxon>
    </lineage>
</organism>
<protein>
    <submittedName>
        <fullName evidence="2">Glycosyltransferase, group 2 family protein</fullName>
        <ecNumber evidence="2">2.4.-.-</ecNumber>
    </submittedName>
</protein>
<name>E0E2K2_9FIRM</name>
<evidence type="ECO:0000313" key="2">
    <source>
        <dbReference type="EMBL" id="EFM64874.1"/>
    </source>
</evidence>
<dbReference type="SUPFAM" id="SSF53448">
    <property type="entry name" value="Nucleotide-diphospho-sugar transferases"/>
    <property type="match status" value="1"/>
</dbReference>
<dbReference type="Pfam" id="PF00535">
    <property type="entry name" value="Glycos_transf_2"/>
    <property type="match status" value="1"/>
</dbReference>
<dbReference type="PANTHER" id="PTHR10859:SF114">
    <property type="entry name" value="DOLICHOL-PHOSPHATE MANNOSYLTRANSFERASE"/>
    <property type="match status" value="1"/>
</dbReference>
<dbReference type="AlphaFoldDB" id="E0E2K2"/>
<proteinExistence type="predicted"/>
<dbReference type="GO" id="GO:0016757">
    <property type="term" value="F:glycosyltransferase activity"/>
    <property type="evidence" value="ECO:0007669"/>
    <property type="project" value="UniProtKB-KW"/>
</dbReference>
<dbReference type="InterPro" id="IPR001173">
    <property type="entry name" value="Glyco_trans_2-like"/>
</dbReference>
<dbReference type="CDD" id="cd04179">
    <property type="entry name" value="DPM_DPG-synthase_like"/>
    <property type="match status" value="1"/>
</dbReference>
<accession>E0E2K2</accession>
<dbReference type="RefSeq" id="WP_007789137.1">
    <property type="nucleotide sequence ID" value="NZ_ADGQ01000038.1"/>
</dbReference>
<evidence type="ECO:0000259" key="1">
    <source>
        <dbReference type="Pfam" id="PF00535"/>
    </source>
</evidence>